<feature type="compositionally biased region" description="Polar residues" evidence="1">
    <location>
        <begin position="157"/>
        <end position="166"/>
    </location>
</feature>
<feature type="compositionally biased region" description="Polar residues" evidence="1">
    <location>
        <begin position="1"/>
        <end position="20"/>
    </location>
</feature>
<dbReference type="Proteomes" id="UP000660729">
    <property type="component" value="Unassembled WGS sequence"/>
</dbReference>
<evidence type="ECO:0000313" key="3">
    <source>
        <dbReference type="Proteomes" id="UP000660729"/>
    </source>
</evidence>
<name>A0A8H6VMP2_9PEZI</name>
<dbReference type="AlphaFoldDB" id="A0A8H6VMP2"/>
<proteinExistence type="predicted"/>
<dbReference type="EMBL" id="JABCIY010000148">
    <property type="protein sequence ID" value="KAF7192350.1"/>
    <property type="molecule type" value="Genomic_DNA"/>
</dbReference>
<dbReference type="OrthoDB" id="3642232at2759"/>
<evidence type="ECO:0000313" key="2">
    <source>
        <dbReference type="EMBL" id="KAF7192350.1"/>
    </source>
</evidence>
<accession>A0A8H6VMP2</accession>
<keyword evidence="3" id="KW-1185">Reference proteome</keyword>
<evidence type="ECO:0000256" key="1">
    <source>
        <dbReference type="SAM" id="MobiDB-lite"/>
    </source>
</evidence>
<feature type="region of interest" description="Disordered" evidence="1">
    <location>
        <begin position="1"/>
        <end position="48"/>
    </location>
</feature>
<comment type="caution">
    <text evidence="2">The sequence shown here is derived from an EMBL/GenBank/DDBJ whole genome shotgun (WGS) entry which is preliminary data.</text>
</comment>
<protein>
    <submittedName>
        <fullName evidence="2">Uncharacterized protein</fullName>
    </submittedName>
</protein>
<gene>
    <name evidence="2" type="ORF">HII31_06382</name>
</gene>
<sequence length="176" mass="20693">PNPQFPSSALHNISSNSQRQNKSDEYNSRSQHRNNNHILSNHRTSLSPIQMATLSYTPTTSGRWHSTREERRDTMEAANDLLGVRSSRTSTTTQPSEIRTVEIRGRPYRIPARITKEFYRDLTYYEDDEIIRKYRLEPCKVEDYFGQRTMTERKRSSTIVESSKQIVDSRRHSRRA</sequence>
<feature type="non-terminal residue" evidence="2">
    <location>
        <position position="1"/>
    </location>
</feature>
<feature type="region of interest" description="Disordered" evidence="1">
    <location>
        <begin position="154"/>
        <end position="176"/>
    </location>
</feature>
<organism evidence="2 3">
    <name type="scientific">Pseudocercospora fuligena</name>
    <dbReference type="NCBI Taxonomy" id="685502"/>
    <lineage>
        <taxon>Eukaryota</taxon>
        <taxon>Fungi</taxon>
        <taxon>Dikarya</taxon>
        <taxon>Ascomycota</taxon>
        <taxon>Pezizomycotina</taxon>
        <taxon>Dothideomycetes</taxon>
        <taxon>Dothideomycetidae</taxon>
        <taxon>Mycosphaerellales</taxon>
        <taxon>Mycosphaerellaceae</taxon>
        <taxon>Pseudocercospora</taxon>
    </lineage>
</organism>
<reference evidence="2" key="1">
    <citation type="submission" date="2020-04" db="EMBL/GenBank/DDBJ databases">
        <title>Draft genome resource of the tomato pathogen Pseudocercospora fuligena.</title>
        <authorList>
            <person name="Zaccaron A."/>
        </authorList>
    </citation>
    <scope>NUCLEOTIDE SEQUENCE</scope>
    <source>
        <strain evidence="2">PF001</strain>
    </source>
</reference>
<feature type="compositionally biased region" description="Polar residues" evidence="1">
    <location>
        <begin position="36"/>
        <end position="48"/>
    </location>
</feature>